<dbReference type="CDD" id="cd00371">
    <property type="entry name" value="HMA"/>
    <property type="match status" value="1"/>
</dbReference>
<dbReference type="SUPFAM" id="SSF81653">
    <property type="entry name" value="Calcium ATPase, transduction domain A"/>
    <property type="match status" value="1"/>
</dbReference>
<dbReference type="InterPro" id="IPR023299">
    <property type="entry name" value="ATPase_P-typ_cyto_dom_N"/>
</dbReference>
<evidence type="ECO:0000256" key="5">
    <source>
        <dbReference type="ARBA" id="ARBA00022692"/>
    </source>
</evidence>
<dbReference type="SUPFAM" id="SSF81665">
    <property type="entry name" value="Calcium ATPase, transmembrane domain M"/>
    <property type="match status" value="1"/>
</dbReference>
<dbReference type="InterPro" id="IPR021993">
    <property type="entry name" value="ATPase-cat-bd"/>
</dbReference>
<evidence type="ECO:0000313" key="15">
    <source>
        <dbReference type="Proteomes" id="UP000651112"/>
    </source>
</evidence>
<evidence type="ECO:0000256" key="9">
    <source>
        <dbReference type="ARBA" id="ARBA00022989"/>
    </source>
</evidence>
<dbReference type="PRINTS" id="PR00943">
    <property type="entry name" value="CUATPASE"/>
</dbReference>
<keyword evidence="2" id="KW-0813">Transport</keyword>
<dbReference type="Pfam" id="PF00702">
    <property type="entry name" value="Hydrolase"/>
    <property type="match status" value="1"/>
</dbReference>
<dbReference type="PANTHER" id="PTHR43520">
    <property type="entry name" value="ATP7, ISOFORM B"/>
    <property type="match status" value="1"/>
</dbReference>
<dbReference type="InterPro" id="IPR008250">
    <property type="entry name" value="ATPase_P-typ_transduc_dom_A_sf"/>
</dbReference>
<evidence type="ECO:0000256" key="10">
    <source>
        <dbReference type="ARBA" id="ARBA00023065"/>
    </source>
</evidence>
<dbReference type="InterPro" id="IPR006121">
    <property type="entry name" value="HMA_dom"/>
</dbReference>
<evidence type="ECO:0000256" key="2">
    <source>
        <dbReference type="ARBA" id="ARBA00022448"/>
    </source>
</evidence>
<proteinExistence type="predicted"/>
<name>A0ABR7XL98_9SPHI</name>
<evidence type="ECO:0000256" key="4">
    <source>
        <dbReference type="ARBA" id="ARBA00022553"/>
    </source>
</evidence>
<dbReference type="SUPFAM" id="SSF55008">
    <property type="entry name" value="HMA, heavy metal-associated domain"/>
    <property type="match status" value="1"/>
</dbReference>
<evidence type="ECO:0000259" key="13">
    <source>
        <dbReference type="PROSITE" id="PS50846"/>
    </source>
</evidence>
<protein>
    <submittedName>
        <fullName evidence="14">Heavy metal translocating P-type ATPase metal-binding domain-containing protein</fullName>
    </submittedName>
</protein>
<feature type="domain" description="HMA" evidence="13">
    <location>
        <begin position="91"/>
        <end position="157"/>
    </location>
</feature>
<dbReference type="Gene3D" id="3.40.50.1000">
    <property type="entry name" value="HAD superfamily/HAD-like"/>
    <property type="match status" value="1"/>
</dbReference>
<keyword evidence="10" id="KW-0406">Ion transport</keyword>
<feature type="transmembrane region" description="Helical" evidence="12">
    <location>
        <begin position="767"/>
        <end position="792"/>
    </location>
</feature>
<dbReference type="Proteomes" id="UP000651112">
    <property type="component" value="Unassembled WGS sequence"/>
</dbReference>
<dbReference type="SUPFAM" id="SSF56784">
    <property type="entry name" value="HAD-like"/>
    <property type="match status" value="1"/>
</dbReference>
<accession>A0ABR7XL98</accession>
<evidence type="ECO:0000256" key="3">
    <source>
        <dbReference type="ARBA" id="ARBA00022475"/>
    </source>
</evidence>
<dbReference type="PROSITE" id="PS50846">
    <property type="entry name" value="HMA_2"/>
    <property type="match status" value="1"/>
</dbReference>
<dbReference type="NCBIfam" id="TIGR01494">
    <property type="entry name" value="ATPase_P-type"/>
    <property type="match status" value="1"/>
</dbReference>
<evidence type="ECO:0000256" key="11">
    <source>
        <dbReference type="ARBA" id="ARBA00023136"/>
    </source>
</evidence>
<dbReference type="Gene3D" id="3.30.70.100">
    <property type="match status" value="1"/>
</dbReference>
<organism evidence="14 15">
    <name type="scientific">Sphingobacterium chuzhouense</name>
    <dbReference type="NCBI Taxonomy" id="1742264"/>
    <lineage>
        <taxon>Bacteria</taxon>
        <taxon>Pseudomonadati</taxon>
        <taxon>Bacteroidota</taxon>
        <taxon>Sphingobacteriia</taxon>
        <taxon>Sphingobacteriales</taxon>
        <taxon>Sphingobacteriaceae</taxon>
        <taxon>Sphingobacterium</taxon>
    </lineage>
</organism>
<feature type="transmembrane region" description="Helical" evidence="12">
    <location>
        <begin position="449"/>
        <end position="480"/>
    </location>
</feature>
<comment type="caution">
    <text evidence="14">The sequence shown here is derived from an EMBL/GenBank/DDBJ whole genome shotgun (WGS) entry which is preliminary data.</text>
</comment>
<keyword evidence="5 12" id="KW-0812">Transmembrane</keyword>
<dbReference type="Pfam" id="PF00403">
    <property type="entry name" value="HMA"/>
    <property type="match status" value="1"/>
</dbReference>
<dbReference type="Gene3D" id="3.40.1110.10">
    <property type="entry name" value="Calcium-transporting ATPase, cytoplasmic domain N"/>
    <property type="match status" value="1"/>
</dbReference>
<evidence type="ECO:0000256" key="7">
    <source>
        <dbReference type="ARBA" id="ARBA00022842"/>
    </source>
</evidence>
<sequence length="802" mass="89834">MPESEQIVREKKCFHCGDKVDTMPYMLDNHSFCCLGCQTVYQVLHESNLHNYYRYNQHPGKSQKEPKADLSYLDEPNIVAKLVDYKDEDMTMITFYVPVIHCSSCIWLLEHLYKLHTGVKSSQVDFMKKQASITFRHQEISLRELVELLAQIGYEPKITLQDVVKEGKKLNQQGLIAKITVAGFCFGNSMMISFPEYFGMAAFEQQYASFFGYMNLAFGIPVLLYSASDYFKSAWLSLKQKRLNLDVPLALGIFVLFFRSAFEILTQTGPGFMDTLCSLVFFILIGKWVQQRTYYHISFERDYRSYFPVAVTVIEEESEKPIQIADLKVGQRILVRNNEIIPADAILLKGSASVDFSFVTGESKAVDKTLGEIIYAGGRQIGEAIELEVVKPVSQSYLTKLWNNESFKTQEKKFDTFIDFISKYFTVALVSVAVVACIFWLIGGDSSKAWGAFTAVLIIACPCALALSSPFTLSAALSIFDRNKFYIKNTAAIEQLSAIDCVVFDKTGTISSPKSSLMLFEGELDEDERSLVSSVCRNSNHPLSREIVKWIGHTVIQTADVFKEITGKGMEALFDTIEVKIGSASFLGIKNEFQDGSVVYVAINEMVKGHFTLEQSWRQGLSEVVGKLSRGGYDLHLISGDNERRADALKLIFPNNARLLFNQSPSDKLHKIDFWQDQGKQVCMLGDGLNDAGALRKADLGIAVSDDINNFSPGCDAILDGDSFAKLPSFFAFAKDAVKVIHMSFAISLTYNVVGLSFAVQGTMSPLFAAILMPISTVTIISFTSLTTRWFARRRRLLSKVS</sequence>
<keyword evidence="4" id="KW-0597">Phosphoprotein</keyword>
<dbReference type="InterPro" id="IPR059000">
    <property type="entry name" value="ATPase_P-type_domA"/>
</dbReference>
<feature type="transmembrane region" description="Helical" evidence="12">
    <location>
        <begin position="247"/>
        <end position="265"/>
    </location>
</feature>
<feature type="transmembrane region" description="Helical" evidence="12">
    <location>
        <begin position="175"/>
        <end position="195"/>
    </location>
</feature>
<evidence type="ECO:0000256" key="6">
    <source>
        <dbReference type="ARBA" id="ARBA00022723"/>
    </source>
</evidence>
<dbReference type="InterPro" id="IPR001757">
    <property type="entry name" value="P_typ_ATPase"/>
</dbReference>
<gene>
    <name evidence="14" type="ORF">H8B21_00015</name>
</gene>
<dbReference type="Gene3D" id="2.70.150.10">
    <property type="entry name" value="Calcium-transporting ATPase, cytoplasmic transduction domain A"/>
    <property type="match status" value="1"/>
</dbReference>
<dbReference type="PRINTS" id="PR00119">
    <property type="entry name" value="CATATPASE"/>
</dbReference>
<keyword evidence="3" id="KW-1003">Cell membrane</keyword>
<feature type="transmembrane region" description="Helical" evidence="12">
    <location>
        <begin position="424"/>
        <end position="443"/>
    </location>
</feature>
<dbReference type="InterPro" id="IPR036163">
    <property type="entry name" value="HMA_dom_sf"/>
</dbReference>
<keyword evidence="8" id="KW-1278">Translocase</keyword>
<dbReference type="InterPro" id="IPR023214">
    <property type="entry name" value="HAD_sf"/>
</dbReference>
<keyword evidence="7" id="KW-0460">Magnesium</keyword>
<feature type="transmembrane region" description="Helical" evidence="12">
    <location>
        <begin position="271"/>
        <end position="289"/>
    </location>
</feature>
<evidence type="ECO:0000256" key="8">
    <source>
        <dbReference type="ARBA" id="ARBA00022967"/>
    </source>
</evidence>
<evidence type="ECO:0000313" key="14">
    <source>
        <dbReference type="EMBL" id="MBD1419941.1"/>
    </source>
</evidence>
<dbReference type="RefSeq" id="WP_190311754.1">
    <property type="nucleotide sequence ID" value="NZ_JACNYL010000001.1"/>
</dbReference>
<dbReference type="InterPro" id="IPR036412">
    <property type="entry name" value="HAD-like_sf"/>
</dbReference>
<dbReference type="InterPro" id="IPR023298">
    <property type="entry name" value="ATPase_P-typ_TM_dom_sf"/>
</dbReference>
<dbReference type="PANTHER" id="PTHR43520:SF5">
    <property type="entry name" value="CATION-TRANSPORTING P-TYPE ATPASE-RELATED"/>
    <property type="match status" value="1"/>
</dbReference>
<evidence type="ECO:0000256" key="12">
    <source>
        <dbReference type="SAM" id="Phobius"/>
    </source>
</evidence>
<comment type="subcellular location">
    <subcellularLocation>
        <location evidence="1">Cell membrane</location>
        <topology evidence="1">Multi-pass membrane protein</topology>
    </subcellularLocation>
</comment>
<reference evidence="14 15" key="1">
    <citation type="submission" date="2020-08" db="EMBL/GenBank/DDBJ databases">
        <title>Sphingobacterium sp. DN00404 isolated from aquaculture water.</title>
        <authorList>
            <person name="Zhang M."/>
        </authorList>
    </citation>
    <scope>NUCLEOTIDE SEQUENCE [LARGE SCALE GENOMIC DNA]</scope>
    <source>
        <strain evidence="14 15">KCTC 42746</strain>
    </source>
</reference>
<feature type="transmembrane region" description="Helical" evidence="12">
    <location>
        <begin position="740"/>
        <end position="761"/>
    </location>
</feature>
<feature type="transmembrane region" description="Helical" evidence="12">
    <location>
        <begin position="207"/>
        <end position="226"/>
    </location>
</feature>
<evidence type="ECO:0000256" key="1">
    <source>
        <dbReference type="ARBA" id="ARBA00004651"/>
    </source>
</evidence>
<keyword evidence="15" id="KW-1185">Reference proteome</keyword>
<dbReference type="Pfam" id="PF12156">
    <property type="entry name" value="ATPase-cat_bd"/>
    <property type="match status" value="1"/>
</dbReference>
<keyword evidence="11 12" id="KW-0472">Membrane</keyword>
<keyword evidence="6" id="KW-0479">Metal-binding</keyword>
<dbReference type="EMBL" id="JACNYL010000001">
    <property type="protein sequence ID" value="MBD1419941.1"/>
    <property type="molecule type" value="Genomic_DNA"/>
</dbReference>
<dbReference type="Pfam" id="PF00122">
    <property type="entry name" value="E1-E2_ATPase"/>
    <property type="match status" value="1"/>
</dbReference>
<keyword evidence="9 12" id="KW-1133">Transmembrane helix</keyword>